<organism evidence="1 2">
    <name type="scientific">Hygrophoropsis aurantiaca</name>
    <dbReference type="NCBI Taxonomy" id="72124"/>
    <lineage>
        <taxon>Eukaryota</taxon>
        <taxon>Fungi</taxon>
        <taxon>Dikarya</taxon>
        <taxon>Basidiomycota</taxon>
        <taxon>Agaricomycotina</taxon>
        <taxon>Agaricomycetes</taxon>
        <taxon>Agaricomycetidae</taxon>
        <taxon>Boletales</taxon>
        <taxon>Coniophorineae</taxon>
        <taxon>Hygrophoropsidaceae</taxon>
        <taxon>Hygrophoropsis</taxon>
    </lineage>
</organism>
<protein>
    <submittedName>
        <fullName evidence="1">Uncharacterized protein</fullName>
    </submittedName>
</protein>
<dbReference type="Proteomes" id="UP000790377">
    <property type="component" value="Unassembled WGS sequence"/>
</dbReference>
<comment type="caution">
    <text evidence="1">The sequence shown here is derived from an EMBL/GenBank/DDBJ whole genome shotgun (WGS) entry which is preliminary data.</text>
</comment>
<proteinExistence type="predicted"/>
<dbReference type="EMBL" id="MU267878">
    <property type="protein sequence ID" value="KAH7907714.1"/>
    <property type="molecule type" value="Genomic_DNA"/>
</dbReference>
<accession>A0ACB8A3U4</accession>
<gene>
    <name evidence="1" type="ORF">BJ138DRAFT_1116447</name>
</gene>
<evidence type="ECO:0000313" key="1">
    <source>
        <dbReference type="EMBL" id="KAH7907714.1"/>
    </source>
</evidence>
<sequence length="565" mass="62136">MATLPGYDFSAEEPELYGRQHRTPRVTERMQAYLAERERQNAPRQVQPHTPTTPNQLFTGNQTNNGPDSTAAGETAGYATYTDMNHYAPPDCFAQNNGTVSSIGNQQWSQHQPNFFDSNENSELGARTAQMVPPGPPTAMTQMVPPAMAREPDRQDQWNPNPGLEMDADDTDQQPGLDTPSANASSRSLTFAPGGRKPKRRFFASEKELPGAPVLLRINDSSTAPPSESASAPNSPTPGHFGKENHPVNTSNNICGSKRIHDADSVAGEDTTPPRSKALKTNRNKATESDLAPMELKICKRAYPYHRVLLSMENPLPDPETTAAEMLAIKAYSMALGELSATINPELLSTFKDPSETIINILSQRGSTLRGKVVTAAKNLVAAMYNIGKPCAENDTAGVNRIRKYITSLIGRGAYVYKNPLTRSGGLYGHPIILEILCRVWFKEKNKSDGIRYAETYLNVNGKGIPLVTIALITTAVRCALDEWVQGTYSETHFKCDRYLKIFQKELQTLRDWDKYTTNTGSHLTTKLRVELFEKARAYAGATVNADVQDATMGADDFAANESQF</sequence>
<reference evidence="1" key="1">
    <citation type="journal article" date="2021" name="New Phytol.">
        <title>Evolutionary innovations through gain and loss of genes in the ectomycorrhizal Boletales.</title>
        <authorList>
            <person name="Wu G."/>
            <person name="Miyauchi S."/>
            <person name="Morin E."/>
            <person name="Kuo A."/>
            <person name="Drula E."/>
            <person name="Varga T."/>
            <person name="Kohler A."/>
            <person name="Feng B."/>
            <person name="Cao Y."/>
            <person name="Lipzen A."/>
            <person name="Daum C."/>
            <person name="Hundley H."/>
            <person name="Pangilinan J."/>
            <person name="Johnson J."/>
            <person name="Barry K."/>
            <person name="LaButti K."/>
            <person name="Ng V."/>
            <person name="Ahrendt S."/>
            <person name="Min B."/>
            <person name="Choi I.G."/>
            <person name="Park H."/>
            <person name="Plett J.M."/>
            <person name="Magnuson J."/>
            <person name="Spatafora J.W."/>
            <person name="Nagy L.G."/>
            <person name="Henrissat B."/>
            <person name="Grigoriev I.V."/>
            <person name="Yang Z.L."/>
            <person name="Xu J."/>
            <person name="Martin F.M."/>
        </authorList>
    </citation>
    <scope>NUCLEOTIDE SEQUENCE</scope>
    <source>
        <strain evidence="1">ATCC 28755</strain>
    </source>
</reference>
<name>A0ACB8A3U4_9AGAM</name>
<keyword evidence="2" id="KW-1185">Reference proteome</keyword>
<evidence type="ECO:0000313" key="2">
    <source>
        <dbReference type="Proteomes" id="UP000790377"/>
    </source>
</evidence>